<dbReference type="Proteomes" id="UP001626550">
    <property type="component" value="Unassembled WGS sequence"/>
</dbReference>
<dbReference type="EMBL" id="JBJKFK010000721">
    <property type="protein sequence ID" value="KAL3315563.1"/>
    <property type="molecule type" value="Genomic_DNA"/>
</dbReference>
<keyword evidence="2" id="KW-1185">Reference proteome</keyword>
<gene>
    <name evidence="1" type="ORF">Ciccas_005803</name>
</gene>
<evidence type="ECO:0000313" key="1">
    <source>
        <dbReference type="EMBL" id="KAL3315563.1"/>
    </source>
</evidence>
<evidence type="ECO:0000313" key="2">
    <source>
        <dbReference type="Proteomes" id="UP001626550"/>
    </source>
</evidence>
<comment type="caution">
    <text evidence="1">The sequence shown here is derived from an EMBL/GenBank/DDBJ whole genome shotgun (WGS) entry which is preliminary data.</text>
</comment>
<name>A0ABD2Q7L4_9PLAT</name>
<accession>A0ABD2Q7L4</accession>
<organism evidence="1 2">
    <name type="scientific">Cichlidogyrus casuarinus</name>
    <dbReference type="NCBI Taxonomy" id="1844966"/>
    <lineage>
        <taxon>Eukaryota</taxon>
        <taxon>Metazoa</taxon>
        <taxon>Spiralia</taxon>
        <taxon>Lophotrochozoa</taxon>
        <taxon>Platyhelminthes</taxon>
        <taxon>Monogenea</taxon>
        <taxon>Monopisthocotylea</taxon>
        <taxon>Dactylogyridea</taxon>
        <taxon>Ancyrocephalidae</taxon>
        <taxon>Cichlidogyrus</taxon>
    </lineage>
</organism>
<dbReference type="AlphaFoldDB" id="A0ABD2Q7L4"/>
<proteinExistence type="predicted"/>
<protein>
    <submittedName>
        <fullName evidence="1">Uncharacterized protein</fullName>
    </submittedName>
</protein>
<reference evidence="1 2" key="1">
    <citation type="submission" date="2024-11" db="EMBL/GenBank/DDBJ databases">
        <title>Adaptive evolution of stress response genes in parasites aligns with host niche diversity.</title>
        <authorList>
            <person name="Hahn C."/>
            <person name="Resl P."/>
        </authorList>
    </citation>
    <scope>NUCLEOTIDE SEQUENCE [LARGE SCALE GENOMIC DNA]</scope>
    <source>
        <strain evidence="1">EGGRZ-B1_66</strain>
        <tissue evidence="1">Body</tissue>
    </source>
</reference>
<sequence>MPEPVSGHKKKRRYYTYGKPTIVKWYKDVEGEDALSEVMEEMGLEKEVPYSQNKGKLWELEETLTRAKKDVKGDYITISIDPYKYKQCQPKFNSKAESKTVSLNAYMMERLRRFQQQSNTHLYIKQKTNTEISLLKDSWGAPLPAEKQLAAKCSTAIIEGKQCFRLGCNCRCCRVNIPSRQKKNDNIMRGIDGDLDLEEDVVFSDETPTPTPSRIMGTRPLEINVQLAMQPDKRKPKIKPCVLSPAYSTLDIMTLDSEDESFTSAGCVSDTELLDEWVLM</sequence>